<dbReference type="OrthoDB" id="9975943at2759"/>
<dbReference type="InterPro" id="IPR036291">
    <property type="entry name" value="NAD(P)-bd_dom_sf"/>
</dbReference>
<comment type="caution">
    <text evidence="1">The sequence shown here is derived from an EMBL/GenBank/DDBJ whole genome shotgun (WGS) entry which is preliminary data.</text>
</comment>
<evidence type="ECO:0000313" key="1">
    <source>
        <dbReference type="EMBL" id="CDO71173.1"/>
    </source>
</evidence>
<evidence type="ECO:0008006" key="3">
    <source>
        <dbReference type="Google" id="ProtNLM"/>
    </source>
</evidence>
<gene>
    <name evidence="1" type="ORF">BN946_scf184845.g43</name>
</gene>
<dbReference type="Gene3D" id="3.40.50.720">
    <property type="entry name" value="NAD(P)-binding Rossmann-like Domain"/>
    <property type="match status" value="1"/>
</dbReference>
<dbReference type="SUPFAM" id="SSF51735">
    <property type="entry name" value="NAD(P)-binding Rossmann-fold domains"/>
    <property type="match status" value="1"/>
</dbReference>
<sequence length="247" mass="27866">MRIIITGATGAAGLSIYRAALRDPAIQKVTLLTRRPIPSWAKLPENAEEKTETMVHMDFKLYPPDLARRLAEHDGLIWALGRSAAGMSEEAYTEMTYTYTMAAARVLKDAGAGSKERPFRIEYISGEHADPTGKSLQMWARVKGRVERELPELFQGTNIKAHIYRPGYFFPSKKYPEDRLNQRGLLMRALDTALAPIYSRLVPSLYSPIEELGRFAVEVVKGRWPGQELFMNADMRRLVKELPPTAA</sequence>
<accession>A0A060SFJ9</accession>
<evidence type="ECO:0000313" key="2">
    <source>
        <dbReference type="Proteomes" id="UP000029665"/>
    </source>
</evidence>
<dbReference type="AlphaFoldDB" id="A0A060SFJ9"/>
<keyword evidence="2" id="KW-1185">Reference proteome</keyword>
<dbReference type="PANTHER" id="PTHR14097:SF8">
    <property type="entry name" value="NAD(P)-BINDING DOMAIN-CONTAINING PROTEIN"/>
    <property type="match status" value="1"/>
</dbReference>
<reference evidence="1" key="1">
    <citation type="submission" date="2014-01" db="EMBL/GenBank/DDBJ databases">
        <title>The genome of the white-rot fungus Pycnoporus cinnabarinus: a basidiomycete model with a versatile arsenal for lignocellulosic biomass breakdown.</title>
        <authorList>
            <person name="Levasseur A."/>
            <person name="Lomascolo A."/>
            <person name="Ruiz-Duenas F.J."/>
            <person name="Uzan E."/>
            <person name="Piumi F."/>
            <person name="Kues U."/>
            <person name="Ram A.F.J."/>
            <person name="Murat C."/>
            <person name="Haon M."/>
            <person name="Benoit I."/>
            <person name="Arfi Y."/>
            <person name="Chevret D."/>
            <person name="Drula E."/>
            <person name="Kwon M.J."/>
            <person name="Gouret P."/>
            <person name="Lesage-Meessen L."/>
            <person name="Lombard V."/>
            <person name="Mariette J."/>
            <person name="Noirot C."/>
            <person name="Park J."/>
            <person name="Patyshakuliyeva A."/>
            <person name="Wieneger R.A.B."/>
            <person name="Wosten H.A.B."/>
            <person name="Martin F."/>
            <person name="Coutinho P.M."/>
            <person name="de Vries R."/>
            <person name="Martinez A.T."/>
            <person name="Klopp C."/>
            <person name="Pontarotti P."/>
            <person name="Henrissat B."/>
            <person name="Record E."/>
        </authorList>
    </citation>
    <scope>NUCLEOTIDE SEQUENCE [LARGE SCALE GENOMIC DNA]</scope>
    <source>
        <strain evidence="1">BRFM137</strain>
    </source>
</reference>
<dbReference type="OMA" id="CGVEHPK"/>
<dbReference type="PANTHER" id="PTHR14097">
    <property type="entry name" value="OXIDOREDUCTASE HTATIP2"/>
    <property type="match status" value="1"/>
</dbReference>
<dbReference type="EMBL" id="CCBP010000098">
    <property type="protein sequence ID" value="CDO71173.1"/>
    <property type="molecule type" value="Genomic_DNA"/>
</dbReference>
<name>A0A060SFJ9_PYCCI</name>
<dbReference type="HOGENOM" id="CLU_071330_5_1_1"/>
<protein>
    <recommendedName>
        <fullName evidence="3">NAD(P)-binding domain-containing protein</fullName>
    </recommendedName>
</protein>
<proteinExistence type="predicted"/>
<dbReference type="Proteomes" id="UP000029665">
    <property type="component" value="Unassembled WGS sequence"/>
</dbReference>
<organism evidence="1 2">
    <name type="scientific">Pycnoporus cinnabarinus</name>
    <name type="common">Cinnabar-red polypore</name>
    <name type="synonym">Trametes cinnabarina</name>
    <dbReference type="NCBI Taxonomy" id="5643"/>
    <lineage>
        <taxon>Eukaryota</taxon>
        <taxon>Fungi</taxon>
        <taxon>Dikarya</taxon>
        <taxon>Basidiomycota</taxon>
        <taxon>Agaricomycotina</taxon>
        <taxon>Agaricomycetes</taxon>
        <taxon>Polyporales</taxon>
        <taxon>Polyporaceae</taxon>
        <taxon>Trametes</taxon>
    </lineage>
</organism>